<evidence type="ECO:0008006" key="3">
    <source>
        <dbReference type="Google" id="ProtNLM"/>
    </source>
</evidence>
<evidence type="ECO:0000313" key="1">
    <source>
        <dbReference type="EMBL" id="KRQ12957.1"/>
    </source>
</evidence>
<keyword evidence="2" id="KW-1185">Reference proteome</keyword>
<dbReference type="EMBL" id="LJYG01000061">
    <property type="protein sequence ID" value="KRQ12957.1"/>
    <property type="molecule type" value="Genomic_DNA"/>
</dbReference>
<comment type="caution">
    <text evidence="1">The sequence shown here is derived from an EMBL/GenBank/DDBJ whole genome shotgun (WGS) entry which is preliminary data.</text>
</comment>
<dbReference type="OrthoDB" id="8256211at2"/>
<gene>
    <name evidence="1" type="ORF">AOQ71_15400</name>
</gene>
<dbReference type="Proteomes" id="UP000051936">
    <property type="component" value="Unassembled WGS sequence"/>
</dbReference>
<organism evidence="1 2">
    <name type="scientific">Bradyrhizobium manausense</name>
    <dbReference type="NCBI Taxonomy" id="989370"/>
    <lineage>
        <taxon>Bacteria</taxon>
        <taxon>Pseudomonadati</taxon>
        <taxon>Pseudomonadota</taxon>
        <taxon>Alphaproteobacteria</taxon>
        <taxon>Hyphomicrobiales</taxon>
        <taxon>Nitrobacteraceae</taxon>
        <taxon>Bradyrhizobium</taxon>
    </lineage>
</organism>
<dbReference type="AlphaFoldDB" id="A0A0R3DY25"/>
<reference evidence="1 2" key="1">
    <citation type="submission" date="2015-09" db="EMBL/GenBank/DDBJ databases">
        <title>Draft Genome Sequence of Bradyrhizobium manausense Strain BR 3351T, a Novel Symbiotic Nitrogen-Fixing Alphaproteobacterium Isolated from Brazilian Amazon Rain Forest.</title>
        <authorList>
            <person name="De Araujo J.L."/>
            <person name="Zilli J.E."/>
        </authorList>
    </citation>
    <scope>NUCLEOTIDE SEQUENCE [LARGE SCALE GENOMIC DNA]</scope>
    <source>
        <strain evidence="1 2">BR3351</strain>
    </source>
</reference>
<proteinExistence type="predicted"/>
<evidence type="ECO:0000313" key="2">
    <source>
        <dbReference type="Proteomes" id="UP000051936"/>
    </source>
</evidence>
<name>A0A0R3DY25_9BRAD</name>
<accession>A0A0R3DY25</accession>
<sequence length="59" mass="6898">MYQDQFERMSMDELWELHSMVNAILAERLIAKKLALETRLKQLRSESADAGSSSLRRDQ</sequence>
<protein>
    <recommendedName>
        <fullName evidence="3">DNA-binding protein H-NS</fullName>
    </recommendedName>
</protein>